<dbReference type="InterPro" id="IPR035437">
    <property type="entry name" value="SNase_OB-fold_sf"/>
</dbReference>
<evidence type="ECO:0000313" key="6">
    <source>
        <dbReference type="EMBL" id="ANE41519.1"/>
    </source>
</evidence>
<sequence length="184" mass="21163">MARKRQKQTASVGSILIAIVVALVLFFQSQGEYKKCYVVGVVDGDTLKVNLVGEEYKVRLIGVNTPETNHPVKHVEPYGPEAKAFTKKILTGRTVYLEFDVQEKDRYGRLLAYVWLEKPTQITDEEIRTKMFNAILLLEGYAQVMTVQPNVKYVDYFLQYQREAMESGKCLWGLVVYQKSKKKK</sequence>
<keyword evidence="2" id="KW-0255">Endonuclease</keyword>
<dbReference type="PANTHER" id="PTHR12302">
    <property type="entry name" value="EBNA2 BINDING PROTEIN P100"/>
    <property type="match status" value="1"/>
</dbReference>
<name>A0A172T3C6_FERPE</name>
<dbReference type="Proteomes" id="UP000077096">
    <property type="component" value="Chromosome"/>
</dbReference>
<dbReference type="KEGG" id="fng:JM64_05765"/>
<evidence type="ECO:0000256" key="4">
    <source>
        <dbReference type="SAM" id="Phobius"/>
    </source>
</evidence>
<evidence type="ECO:0000256" key="2">
    <source>
        <dbReference type="ARBA" id="ARBA00022759"/>
    </source>
</evidence>
<keyword evidence="4" id="KW-0472">Membrane</keyword>
<keyword evidence="4" id="KW-1133">Transmembrane helix</keyword>
<keyword evidence="1" id="KW-0540">Nuclease</keyword>
<protein>
    <submittedName>
        <fullName evidence="6">Nuclease</fullName>
    </submittedName>
</protein>
<evidence type="ECO:0000256" key="3">
    <source>
        <dbReference type="ARBA" id="ARBA00022801"/>
    </source>
</evidence>
<dbReference type="InterPro" id="IPR002071">
    <property type="entry name" value="Thermonucl_AS"/>
</dbReference>
<dbReference type="SUPFAM" id="SSF50199">
    <property type="entry name" value="Staphylococcal nuclease"/>
    <property type="match status" value="1"/>
</dbReference>
<proteinExistence type="predicted"/>
<evidence type="ECO:0000256" key="1">
    <source>
        <dbReference type="ARBA" id="ARBA00022722"/>
    </source>
</evidence>
<dbReference type="Gene3D" id="2.40.50.90">
    <property type="match status" value="1"/>
</dbReference>
<feature type="domain" description="TNase-like" evidence="5">
    <location>
        <begin position="32"/>
        <end position="174"/>
    </location>
</feature>
<dbReference type="PROSITE" id="PS50830">
    <property type="entry name" value="TNASE_3"/>
    <property type="match status" value="1"/>
</dbReference>
<dbReference type="EMBL" id="CP011393">
    <property type="protein sequence ID" value="ANE41519.1"/>
    <property type="molecule type" value="Genomic_DNA"/>
</dbReference>
<accession>A0A172T3C6</accession>
<feature type="transmembrane region" description="Helical" evidence="4">
    <location>
        <begin position="12"/>
        <end position="29"/>
    </location>
</feature>
<keyword evidence="4" id="KW-0812">Transmembrane</keyword>
<keyword evidence="3" id="KW-0378">Hydrolase</keyword>
<dbReference type="OrthoDB" id="4376109at2"/>
<reference evidence="6 7" key="1">
    <citation type="submission" date="2014-08" db="EMBL/GenBank/DDBJ databases">
        <title>Fervidobacterium pennivorans DYC genome.</title>
        <authorList>
            <person name="Wushke S."/>
        </authorList>
    </citation>
    <scope>NUCLEOTIDE SEQUENCE [LARGE SCALE GENOMIC DNA]</scope>
    <source>
        <strain evidence="6 7">DYC</strain>
    </source>
</reference>
<organism evidence="6 7">
    <name type="scientific">Fervidobacterium pennivorans</name>
    <dbReference type="NCBI Taxonomy" id="93466"/>
    <lineage>
        <taxon>Bacteria</taxon>
        <taxon>Thermotogati</taxon>
        <taxon>Thermotogota</taxon>
        <taxon>Thermotogae</taxon>
        <taxon>Thermotogales</taxon>
        <taxon>Fervidobacteriaceae</taxon>
        <taxon>Fervidobacterium</taxon>
    </lineage>
</organism>
<gene>
    <name evidence="6" type="ORF">JM64_05765</name>
</gene>
<dbReference type="PATRIC" id="fig|93466.3.peg.1224"/>
<dbReference type="AlphaFoldDB" id="A0A172T3C6"/>
<dbReference type="GO" id="GO:0016787">
    <property type="term" value="F:hydrolase activity"/>
    <property type="evidence" value="ECO:0007669"/>
    <property type="project" value="UniProtKB-KW"/>
</dbReference>
<evidence type="ECO:0000259" key="5">
    <source>
        <dbReference type="PROSITE" id="PS50830"/>
    </source>
</evidence>
<dbReference type="GO" id="GO:0004519">
    <property type="term" value="F:endonuclease activity"/>
    <property type="evidence" value="ECO:0007669"/>
    <property type="project" value="UniProtKB-KW"/>
</dbReference>
<dbReference type="PROSITE" id="PS01284">
    <property type="entry name" value="TNASE_2"/>
    <property type="match status" value="1"/>
</dbReference>
<evidence type="ECO:0000313" key="7">
    <source>
        <dbReference type="Proteomes" id="UP000077096"/>
    </source>
</evidence>
<dbReference type="SMART" id="SM00318">
    <property type="entry name" value="SNc"/>
    <property type="match status" value="1"/>
</dbReference>
<dbReference type="GO" id="GO:0003676">
    <property type="term" value="F:nucleic acid binding"/>
    <property type="evidence" value="ECO:0007669"/>
    <property type="project" value="InterPro"/>
</dbReference>
<dbReference type="PANTHER" id="PTHR12302:SF3">
    <property type="entry name" value="SERINE_THREONINE-PROTEIN KINASE 31"/>
    <property type="match status" value="1"/>
</dbReference>
<dbReference type="InterPro" id="IPR016071">
    <property type="entry name" value="Staphylococal_nuclease_OB-fold"/>
</dbReference>
<dbReference type="Pfam" id="PF00565">
    <property type="entry name" value="SNase"/>
    <property type="match status" value="1"/>
</dbReference>